<dbReference type="AlphaFoldDB" id="A0A6J6E427"/>
<reference evidence="1" key="1">
    <citation type="submission" date="2020-05" db="EMBL/GenBank/DDBJ databases">
        <authorList>
            <person name="Chiriac C."/>
            <person name="Salcher M."/>
            <person name="Ghai R."/>
            <person name="Kavagutti S V."/>
        </authorList>
    </citation>
    <scope>NUCLEOTIDE SEQUENCE</scope>
</reference>
<gene>
    <name evidence="1" type="ORF">UFOPK1704_00446</name>
</gene>
<organism evidence="1">
    <name type="scientific">freshwater metagenome</name>
    <dbReference type="NCBI Taxonomy" id="449393"/>
    <lineage>
        <taxon>unclassified sequences</taxon>
        <taxon>metagenomes</taxon>
        <taxon>ecological metagenomes</taxon>
    </lineage>
</organism>
<evidence type="ECO:0000313" key="1">
    <source>
        <dbReference type="EMBL" id="CAB4571131.1"/>
    </source>
</evidence>
<name>A0A6J6E427_9ZZZZ</name>
<accession>A0A6J6E427</accession>
<dbReference type="EMBL" id="CAEZTQ010000065">
    <property type="protein sequence ID" value="CAB4571131.1"/>
    <property type="molecule type" value="Genomic_DNA"/>
</dbReference>
<sequence>MICWRFSMSMAACKPGISKADHIPSLVKATPKGVFSITSSAFAYATSNNSDSEMTEVTSPIVRASVASKRRPVNINSWARAAPTNRGKSQLVPMSHADNPIRINAALNRAEVAAIRISDPRTSAKPPPEAGPFTAAITGCGSDLRCGIRDAMCFCTAKPFSTAPFHA</sequence>
<proteinExistence type="predicted"/>
<protein>
    <submittedName>
        <fullName evidence="1">Unannotated protein</fullName>
    </submittedName>
</protein>